<name>A0AAJ5WWK6_9BACT</name>
<organism evidence="1 2">
    <name type="scientific">Candidatus Pseudobacter hemicellulosilyticus</name>
    <dbReference type="NCBI Taxonomy" id="3121375"/>
    <lineage>
        <taxon>Bacteria</taxon>
        <taxon>Pseudomonadati</taxon>
        <taxon>Bacteroidota</taxon>
        <taxon>Chitinophagia</taxon>
        <taxon>Chitinophagales</taxon>
        <taxon>Chitinophagaceae</taxon>
        <taxon>Pseudobacter</taxon>
    </lineage>
</organism>
<proteinExistence type="predicted"/>
<dbReference type="AlphaFoldDB" id="A0AAJ5WWK6"/>
<gene>
    <name evidence="1" type="ORF">P0Y53_05320</name>
</gene>
<dbReference type="Proteomes" id="UP001220610">
    <property type="component" value="Chromosome"/>
</dbReference>
<reference evidence="1" key="1">
    <citation type="submission" date="2023-03" db="EMBL/GenBank/DDBJ databases">
        <title>Andean soil-derived lignocellulolytic bacterial consortium as a source of novel taxa and putative plastic-active enzymes.</title>
        <authorList>
            <person name="Diaz-Garcia L."/>
            <person name="Chuvochina M."/>
            <person name="Feuerriegel G."/>
            <person name="Bunk B."/>
            <person name="Sproer C."/>
            <person name="Streit W.R."/>
            <person name="Rodriguez L.M."/>
            <person name="Overmann J."/>
            <person name="Jimenez D.J."/>
        </authorList>
    </citation>
    <scope>NUCLEOTIDE SEQUENCE</scope>
    <source>
        <strain evidence="1">MAG 7</strain>
    </source>
</reference>
<evidence type="ECO:0000313" key="1">
    <source>
        <dbReference type="EMBL" id="WEK36917.1"/>
    </source>
</evidence>
<evidence type="ECO:0000313" key="2">
    <source>
        <dbReference type="Proteomes" id="UP001220610"/>
    </source>
</evidence>
<sequence>MNRFFISLLILFPACQSPVPQPQATDPVINHSTRIDTSLYVKEDSIILRVAAFDTLTYNGDEFNELIDHFPDLYEPLPLSPDISYYQSGISKTITDKKGHPKVISFGSEQGQDSYYILYAYFLQRKDTDQDMKNRRTVLTSLYRKLNELFGRLTGGGTFFGHMYNRIPAYVEYSLHLYGSNKEFYTKEYAINRQKQLFINMLRQFITDELGVNYEHSPEDKEETRKILVTVVNDIESLITDFFFLSQAQEFRHANY</sequence>
<dbReference type="EMBL" id="CP119311">
    <property type="protein sequence ID" value="WEK36917.1"/>
    <property type="molecule type" value="Genomic_DNA"/>
</dbReference>
<accession>A0AAJ5WWK6</accession>
<protein>
    <submittedName>
        <fullName evidence="1">Uncharacterized protein</fullName>
    </submittedName>
</protein>